<dbReference type="RefSeq" id="XP_016262941.1">
    <property type="nucleotide sequence ID" value="XM_016407337.1"/>
</dbReference>
<reference evidence="2 3" key="1">
    <citation type="submission" date="2015-01" db="EMBL/GenBank/DDBJ databases">
        <title>The Genome Sequence of Exophiala oligosperma CBS72588.</title>
        <authorList>
            <consortium name="The Broad Institute Genomics Platform"/>
            <person name="Cuomo C."/>
            <person name="de Hoog S."/>
            <person name="Gorbushina A."/>
            <person name="Stielow B."/>
            <person name="Teixiera M."/>
            <person name="Abouelleil A."/>
            <person name="Chapman S.B."/>
            <person name="Priest M."/>
            <person name="Young S.K."/>
            <person name="Wortman J."/>
            <person name="Nusbaum C."/>
            <person name="Birren B."/>
        </authorList>
    </citation>
    <scope>NUCLEOTIDE SEQUENCE [LARGE SCALE GENOMIC DNA]</scope>
    <source>
        <strain evidence="2 3">CBS 72588</strain>
    </source>
</reference>
<feature type="compositionally biased region" description="Polar residues" evidence="1">
    <location>
        <begin position="59"/>
        <end position="77"/>
    </location>
</feature>
<evidence type="ECO:0000256" key="1">
    <source>
        <dbReference type="SAM" id="MobiDB-lite"/>
    </source>
</evidence>
<proteinExistence type="predicted"/>
<gene>
    <name evidence="2" type="ORF">PV06_06245</name>
</gene>
<feature type="compositionally biased region" description="Low complexity" evidence="1">
    <location>
        <begin position="38"/>
        <end position="53"/>
    </location>
</feature>
<dbReference type="GeneID" id="27358319"/>
<feature type="region of interest" description="Disordered" evidence="1">
    <location>
        <begin position="1"/>
        <end position="261"/>
    </location>
</feature>
<dbReference type="STRING" id="215243.A0A0D2DJW3"/>
<dbReference type="HOGENOM" id="CLU_058677_1_0_1"/>
<evidence type="ECO:0000313" key="2">
    <source>
        <dbReference type="EMBL" id="KIW42725.1"/>
    </source>
</evidence>
<keyword evidence="3" id="KW-1185">Reference proteome</keyword>
<dbReference type="AlphaFoldDB" id="A0A0D2DJW3"/>
<accession>A0A0D2DJW3</accession>
<feature type="compositionally biased region" description="Polar residues" evidence="1">
    <location>
        <begin position="155"/>
        <end position="188"/>
    </location>
</feature>
<protein>
    <submittedName>
        <fullName evidence="2">Uncharacterized protein</fullName>
    </submittedName>
</protein>
<dbReference type="EMBL" id="KN847336">
    <property type="protein sequence ID" value="KIW42725.1"/>
    <property type="molecule type" value="Genomic_DNA"/>
</dbReference>
<dbReference type="OrthoDB" id="5384020at2759"/>
<feature type="compositionally biased region" description="Low complexity" evidence="1">
    <location>
        <begin position="83"/>
        <end position="93"/>
    </location>
</feature>
<feature type="compositionally biased region" description="Polar residues" evidence="1">
    <location>
        <begin position="27"/>
        <end position="37"/>
    </location>
</feature>
<dbReference type="VEuPathDB" id="FungiDB:PV06_06245"/>
<dbReference type="Proteomes" id="UP000053342">
    <property type="component" value="Unassembled WGS sequence"/>
</dbReference>
<sequence length="261" mass="27746">MSGQNTPPSPAPQHRRRSSFIDMFNPRSAQSTATTGLSSSPPSTNTSSNPNNTQHRRGTSITGLGLTTNPSGQTPFSAFQRRASIATSSASSSPDFKNSFGDEPAVIEEDDTSTQAIGQPPSPSFARRVSFGAQALRDVRMGSSPGSATGGGRRPSSSLFTLVENSNSENATPSRPSLSGTAKTTEGFNWSEALRDRSRRSPSFSSGNPFAQGATRPRSASISNPEPPKEFPKAVEPPAPTRMKKPDHLGERMLRGDFMMD</sequence>
<organism evidence="2 3">
    <name type="scientific">Exophiala oligosperma</name>
    <dbReference type="NCBI Taxonomy" id="215243"/>
    <lineage>
        <taxon>Eukaryota</taxon>
        <taxon>Fungi</taxon>
        <taxon>Dikarya</taxon>
        <taxon>Ascomycota</taxon>
        <taxon>Pezizomycotina</taxon>
        <taxon>Eurotiomycetes</taxon>
        <taxon>Chaetothyriomycetidae</taxon>
        <taxon>Chaetothyriales</taxon>
        <taxon>Herpotrichiellaceae</taxon>
        <taxon>Exophiala</taxon>
    </lineage>
</organism>
<feature type="compositionally biased region" description="Basic and acidic residues" evidence="1">
    <location>
        <begin position="244"/>
        <end position="255"/>
    </location>
</feature>
<evidence type="ECO:0000313" key="3">
    <source>
        <dbReference type="Proteomes" id="UP000053342"/>
    </source>
</evidence>
<name>A0A0D2DJW3_9EURO</name>